<dbReference type="InterPro" id="IPR045340">
    <property type="entry name" value="DUF6533"/>
</dbReference>
<evidence type="ECO:0000313" key="4">
    <source>
        <dbReference type="Proteomes" id="UP000001861"/>
    </source>
</evidence>
<dbReference type="AlphaFoldDB" id="A8PAD3"/>
<dbReference type="Proteomes" id="UP000001861">
    <property type="component" value="Unassembled WGS sequence"/>
</dbReference>
<dbReference type="EMBL" id="AACS02000002">
    <property type="protein sequence ID" value="EAU81946.2"/>
    <property type="molecule type" value="Genomic_DNA"/>
</dbReference>
<keyword evidence="4" id="KW-1185">Reference proteome</keyword>
<keyword evidence="1" id="KW-1133">Transmembrane helix</keyword>
<dbReference type="STRING" id="240176.A8PAD3"/>
<dbReference type="OMA" id="LEIELIW"/>
<organism evidence="3 4">
    <name type="scientific">Coprinopsis cinerea (strain Okayama-7 / 130 / ATCC MYA-4618 / FGSC 9003)</name>
    <name type="common">Inky cap fungus</name>
    <name type="synonym">Hormographiella aspergillata</name>
    <dbReference type="NCBI Taxonomy" id="240176"/>
    <lineage>
        <taxon>Eukaryota</taxon>
        <taxon>Fungi</taxon>
        <taxon>Dikarya</taxon>
        <taxon>Basidiomycota</taxon>
        <taxon>Agaricomycotina</taxon>
        <taxon>Agaricomycetes</taxon>
        <taxon>Agaricomycetidae</taxon>
        <taxon>Agaricales</taxon>
        <taxon>Agaricineae</taxon>
        <taxon>Psathyrellaceae</taxon>
        <taxon>Coprinopsis</taxon>
    </lineage>
</organism>
<keyword evidence="1" id="KW-0812">Transmembrane</keyword>
<dbReference type="InParanoid" id="A8PAD3"/>
<dbReference type="KEGG" id="cci:CC1G_06157"/>
<comment type="caution">
    <text evidence="3">The sequence shown here is derived from an EMBL/GenBank/DDBJ whole genome shotgun (WGS) entry which is preliminary data.</text>
</comment>
<reference evidence="3 4" key="1">
    <citation type="journal article" date="2010" name="Proc. Natl. Acad. Sci. U.S.A.">
        <title>Insights into evolution of multicellular fungi from the assembled chromosomes of the mushroom Coprinopsis cinerea (Coprinus cinereus).</title>
        <authorList>
            <person name="Stajich J.E."/>
            <person name="Wilke S.K."/>
            <person name="Ahren D."/>
            <person name="Au C.H."/>
            <person name="Birren B.W."/>
            <person name="Borodovsky M."/>
            <person name="Burns C."/>
            <person name="Canback B."/>
            <person name="Casselton L.A."/>
            <person name="Cheng C.K."/>
            <person name="Deng J."/>
            <person name="Dietrich F.S."/>
            <person name="Fargo D.C."/>
            <person name="Farman M.L."/>
            <person name="Gathman A.C."/>
            <person name="Goldberg J."/>
            <person name="Guigo R."/>
            <person name="Hoegger P.J."/>
            <person name="Hooker J.B."/>
            <person name="Huggins A."/>
            <person name="James T.Y."/>
            <person name="Kamada T."/>
            <person name="Kilaru S."/>
            <person name="Kodira C."/>
            <person name="Kues U."/>
            <person name="Kupfer D."/>
            <person name="Kwan H.S."/>
            <person name="Lomsadze A."/>
            <person name="Li W."/>
            <person name="Lilly W.W."/>
            <person name="Ma L.J."/>
            <person name="Mackey A.J."/>
            <person name="Manning G."/>
            <person name="Martin F."/>
            <person name="Muraguchi H."/>
            <person name="Natvig D.O."/>
            <person name="Palmerini H."/>
            <person name="Ramesh M.A."/>
            <person name="Rehmeyer C.J."/>
            <person name="Roe B.A."/>
            <person name="Shenoy N."/>
            <person name="Stanke M."/>
            <person name="Ter-Hovhannisyan V."/>
            <person name="Tunlid A."/>
            <person name="Velagapudi R."/>
            <person name="Vision T.J."/>
            <person name="Zeng Q."/>
            <person name="Zolan M.E."/>
            <person name="Pukkila P.J."/>
        </authorList>
    </citation>
    <scope>NUCLEOTIDE SEQUENCE [LARGE SCALE GENOMIC DNA]</scope>
    <source>
        <strain evidence="4">Okayama-7 / 130 / ATCC MYA-4618 / FGSC 9003</strain>
    </source>
</reference>
<accession>A8PAD3</accession>
<sequence length="217" mass="24168">MEDWDELSISLLVSRLRHVSYVHSKLTPTPSISLSLLINHLQTTSSTHNFANPTAAALVYNICDYAQTFELEVDYMWPGKWTLVKLVYFMGRYAGLLDYPLMFIHNHVGGLSTSTCSIIMHIASCSALIGASFGEVLLFLRVYVLSGCSRPVGWYLGIQYSLLFTAMFVLAVLTLKSVIYTPSPVPTHTGCYIHYASKVYITALYGLVLLQQTGKPL</sequence>
<feature type="transmembrane region" description="Helical" evidence="1">
    <location>
        <begin position="152"/>
        <end position="172"/>
    </location>
</feature>
<feature type="transmembrane region" description="Helical" evidence="1">
    <location>
        <begin position="192"/>
        <end position="210"/>
    </location>
</feature>
<dbReference type="HOGENOM" id="CLU_1272222_0_0_1"/>
<proteinExistence type="predicted"/>
<gene>
    <name evidence="3" type="ORF">CC1G_06157</name>
</gene>
<dbReference type="RefSeq" id="XP_001839967.2">
    <property type="nucleotide sequence ID" value="XM_001839915.2"/>
</dbReference>
<name>A8PAD3_COPC7</name>
<evidence type="ECO:0000313" key="3">
    <source>
        <dbReference type="EMBL" id="EAU81946.2"/>
    </source>
</evidence>
<dbReference type="Pfam" id="PF20151">
    <property type="entry name" value="DUF6533"/>
    <property type="match status" value="1"/>
</dbReference>
<protein>
    <recommendedName>
        <fullName evidence="2">DUF6533 domain-containing protein</fullName>
    </recommendedName>
</protein>
<feature type="transmembrane region" description="Helical" evidence="1">
    <location>
        <begin position="118"/>
        <end position="140"/>
    </location>
</feature>
<feature type="domain" description="DUF6533" evidence="2">
    <location>
        <begin position="55"/>
        <end position="97"/>
    </location>
</feature>
<keyword evidence="1" id="KW-0472">Membrane</keyword>
<dbReference type="GeneID" id="6016590"/>
<evidence type="ECO:0000259" key="2">
    <source>
        <dbReference type="Pfam" id="PF20151"/>
    </source>
</evidence>
<dbReference type="VEuPathDB" id="FungiDB:CC1G_06157"/>
<dbReference type="OrthoDB" id="3350812at2759"/>
<evidence type="ECO:0000256" key="1">
    <source>
        <dbReference type="SAM" id="Phobius"/>
    </source>
</evidence>